<organism evidence="1 2">
    <name type="scientific">Tegillarca granosa</name>
    <name type="common">Malaysian cockle</name>
    <name type="synonym">Anadara granosa</name>
    <dbReference type="NCBI Taxonomy" id="220873"/>
    <lineage>
        <taxon>Eukaryota</taxon>
        <taxon>Metazoa</taxon>
        <taxon>Spiralia</taxon>
        <taxon>Lophotrochozoa</taxon>
        <taxon>Mollusca</taxon>
        <taxon>Bivalvia</taxon>
        <taxon>Autobranchia</taxon>
        <taxon>Pteriomorphia</taxon>
        <taxon>Arcoida</taxon>
        <taxon>Arcoidea</taxon>
        <taxon>Arcidae</taxon>
        <taxon>Tegillarca</taxon>
    </lineage>
</organism>
<protein>
    <recommendedName>
        <fullName evidence="3">EF-hand domain-containing protein</fullName>
    </recommendedName>
</protein>
<evidence type="ECO:0000313" key="1">
    <source>
        <dbReference type="EMBL" id="KAJ8308308.1"/>
    </source>
</evidence>
<accession>A0ABQ9EYF0</accession>
<comment type="caution">
    <text evidence="1">The sequence shown here is derived from an EMBL/GenBank/DDBJ whole genome shotgun (WGS) entry which is preliminary data.</text>
</comment>
<evidence type="ECO:0000313" key="2">
    <source>
        <dbReference type="Proteomes" id="UP001217089"/>
    </source>
</evidence>
<proteinExistence type="predicted"/>
<dbReference type="Proteomes" id="UP001217089">
    <property type="component" value="Unassembled WGS sequence"/>
</dbReference>
<keyword evidence="2" id="KW-1185">Reference proteome</keyword>
<reference evidence="1 2" key="1">
    <citation type="submission" date="2022-12" db="EMBL/GenBank/DDBJ databases">
        <title>Chromosome-level genome of Tegillarca granosa.</title>
        <authorList>
            <person name="Kim J."/>
        </authorList>
    </citation>
    <scope>NUCLEOTIDE SEQUENCE [LARGE SCALE GENOMIC DNA]</scope>
    <source>
        <strain evidence="1">Teg-2019</strain>
        <tissue evidence="1">Adductor muscle</tissue>
    </source>
</reference>
<evidence type="ECO:0008006" key="3">
    <source>
        <dbReference type="Google" id="ProtNLM"/>
    </source>
</evidence>
<name>A0ABQ9EYF0_TEGGR</name>
<dbReference type="EMBL" id="JARBDR010000657">
    <property type="protein sequence ID" value="KAJ8308308.1"/>
    <property type="molecule type" value="Genomic_DNA"/>
</dbReference>
<sequence length="138" mass="16143">MDYSILLNFLIKTIYLWSSYAFKRGKSMNILKSRCTSILKVEILIQDKVVFNEINISFMKVYTHCAQYLTPHSKVFLCFEIVLTRHLSESLCDTKGRGYLDRKELLSLCHKLNLDDQANQIADRILGHVNQQHVAIRY</sequence>
<gene>
    <name evidence="1" type="ORF">KUTeg_013182</name>
</gene>